<dbReference type="InterPro" id="IPR036691">
    <property type="entry name" value="Endo/exonu/phosph_ase_sf"/>
</dbReference>
<accession>A0AAV2CI41</accession>
<dbReference type="Gene3D" id="3.60.10.10">
    <property type="entry name" value="Endonuclease/exonuclease/phosphatase"/>
    <property type="match status" value="1"/>
</dbReference>
<dbReference type="SUPFAM" id="SSF56219">
    <property type="entry name" value="DNase I-like"/>
    <property type="match status" value="1"/>
</dbReference>
<proteinExistence type="predicted"/>
<evidence type="ECO:0000313" key="2">
    <source>
        <dbReference type="Proteomes" id="UP001497516"/>
    </source>
</evidence>
<evidence type="ECO:0008006" key="3">
    <source>
        <dbReference type="Google" id="ProtNLM"/>
    </source>
</evidence>
<protein>
    <recommendedName>
        <fullName evidence="3">Reverse transcriptase</fullName>
    </recommendedName>
</protein>
<dbReference type="Proteomes" id="UP001497516">
    <property type="component" value="Chromosome 1"/>
</dbReference>
<reference evidence="1 2" key="1">
    <citation type="submission" date="2024-04" db="EMBL/GenBank/DDBJ databases">
        <authorList>
            <person name="Fracassetti M."/>
        </authorList>
    </citation>
    <scope>NUCLEOTIDE SEQUENCE [LARGE SCALE GENOMIC DNA]</scope>
</reference>
<keyword evidence="2" id="KW-1185">Reference proteome</keyword>
<organism evidence="1 2">
    <name type="scientific">Linum trigynum</name>
    <dbReference type="NCBI Taxonomy" id="586398"/>
    <lineage>
        <taxon>Eukaryota</taxon>
        <taxon>Viridiplantae</taxon>
        <taxon>Streptophyta</taxon>
        <taxon>Embryophyta</taxon>
        <taxon>Tracheophyta</taxon>
        <taxon>Spermatophyta</taxon>
        <taxon>Magnoliopsida</taxon>
        <taxon>eudicotyledons</taxon>
        <taxon>Gunneridae</taxon>
        <taxon>Pentapetalae</taxon>
        <taxon>rosids</taxon>
        <taxon>fabids</taxon>
        <taxon>Malpighiales</taxon>
        <taxon>Linaceae</taxon>
        <taxon>Linum</taxon>
    </lineage>
</organism>
<evidence type="ECO:0000313" key="1">
    <source>
        <dbReference type="EMBL" id="CAL1356229.1"/>
    </source>
</evidence>
<sequence length="170" mass="19706">MGRYGGSREFMDGGRVVRRGTRGTFHGDYQNNGKLCGGDFNQVIMGEEKRGGRSPVEIDMRDFGDCLTDTLLVDLGYSGYDFTWENKRAAEGYIEERLDRFVATVEWYERFTKSRVLHLDKTNSDHRPIVCDTWGDDDVVSRWGWSFQFEPLWTKHENCEKVIAEAWRAA</sequence>
<dbReference type="PANTHER" id="PTHR33710">
    <property type="entry name" value="BNAC02G09200D PROTEIN"/>
    <property type="match status" value="1"/>
</dbReference>
<dbReference type="EMBL" id="OZ034813">
    <property type="protein sequence ID" value="CAL1356229.1"/>
    <property type="molecule type" value="Genomic_DNA"/>
</dbReference>
<gene>
    <name evidence="1" type="ORF">LTRI10_LOCUS3944</name>
</gene>
<dbReference type="AlphaFoldDB" id="A0AAV2CI41"/>
<name>A0AAV2CI41_9ROSI</name>
<dbReference type="PANTHER" id="PTHR33710:SF71">
    <property type="entry name" value="ENDONUCLEASE_EXONUCLEASE_PHOSPHATASE DOMAIN-CONTAINING PROTEIN"/>
    <property type="match status" value="1"/>
</dbReference>